<evidence type="ECO:0000313" key="1">
    <source>
        <dbReference type="EMBL" id="PFH45679.1"/>
    </source>
</evidence>
<accession>A0A2A9N707</accession>
<reference evidence="1 2" key="1">
    <citation type="submission" date="2014-02" db="EMBL/GenBank/DDBJ databases">
        <title>Transposable element dynamics among asymbiotic and ectomycorrhizal Amanita fungi.</title>
        <authorList>
            <consortium name="DOE Joint Genome Institute"/>
            <person name="Hess J."/>
            <person name="Skrede I."/>
            <person name="Wolfe B."/>
            <person name="LaButti K."/>
            <person name="Ohm R.A."/>
            <person name="Grigoriev I.V."/>
            <person name="Pringle A."/>
        </authorList>
    </citation>
    <scope>NUCLEOTIDE SEQUENCE [LARGE SCALE GENOMIC DNA]</scope>
    <source>
        <strain evidence="1 2">SKay4041</strain>
    </source>
</reference>
<evidence type="ECO:0000313" key="2">
    <source>
        <dbReference type="Proteomes" id="UP000242287"/>
    </source>
</evidence>
<sequence>MTQNYARATLFFSSDAIGTLDTVKILQTLVNLGTITQMVANKGLEDKTNNWIPRLKKDIDAITEKSAYDELKKFDSGHTSWTNDDPDYNYIIDKLKNI</sequence>
<gene>
    <name evidence="1" type="ORF">AMATHDRAFT_8809</name>
</gene>
<keyword evidence="2" id="KW-1185">Reference proteome</keyword>
<proteinExistence type="predicted"/>
<dbReference type="EMBL" id="KZ302312">
    <property type="protein sequence ID" value="PFH45679.1"/>
    <property type="molecule type" value="Genomic_DNA"/>
</dbReference>
<name>A0A2A9N707_9AGAR</name>
<dbReference type="Proteomes" id="UP000242287">
    <property type="component" value="Unassembled WGS sequence"/>
</dbReference>
<protein>
    <submittedName>
        <fullName evidence="1">Uncharacterized protein</fullName>
    </submittedName>
</protein>
<dbReference type="OrthoDB" id="3261198at2759"/>
<dbReference type="AlphaFoldDB" id="A0A2A9N707"/>
<organism evidence="1 2">
    <name type="scientific">Amanita thiersii Skay4041</name>
    <dbReference type="NCBI Taxonomy" id="703135"/>
    <lineage>
        <taxon>Eukaryota</taxon>
        <taxon>Fungi</taxon>
        <taxon>Dikarya</taxon>
        <taxon>Basidiomycota</taxon>
        <taxon>Agaricomycotina</taxon>
        <taxon>Agaricomycetes</taxon>
        <taxon>Agaricomycetidae</taxon>
        <taxon>Agaricales</taxon>
        <taxon>Pluteineae</taxon>
        <taxon>Amanitaceae</taxon>
        <taxon>Amanita</taxon>
    </lineage>
</organism>